<reference evidence="3 4" key="1">
    <citation type="submission" date="2023-03" db="EMBL/GenBank/DDBJ databases">
        <title>Draft genome sequence of type strain Streptomyces ferralitis JCM 14344.</title>
        <authorList>
            <person name="Klaysubun C."/>
            <person name="Duangmal K."/>
        </authorList>
    </citation>
    <scope>NUCLEOTIDE SEQUENCE [LARGE SCALE GENOMIC DNA]</scope>
    <source>
        <strain evidence="3 4">JCM 14344</strain>
    </source>
</reference>
<dbReference type="Pfam" id="PF13196">
    <property type="entry name" value="DUF4012"/>
    <property type="match status" value="1"/>
</dbReference>
<name>A0ABT5Z0U8_9ACTN</name>
<feature type="transmembrane region" description="Helical" evidence="2">
    <location>
        <begin position="20"/>
        <end position="39"/>
    </location>
</feature>
<keyword evidence="2" id="KW-0472">Membrane</keyword>
<evidence type="ECO:0000313" key="4">
    <source>
        <dbReference type="Proteomes" id="UP001220022"/>
    </source>
</evidence>
<gene>
    <name evidence="3" type="ORF">P2L57_17520</name>
</gene>
<feature type="region of interest" description="Disordered" evidence="1">
    <location>
        <begin position="574"/>
        <end position="597"/>
    </location>
</feature>
<dbReference type="EMBL" id="JARHTQ010000010">
    <property type="protein sequence ID" value="MDF2257457.1"/>
    <property type="molecule type" value="Genomic_DNA"/>
</dbReference>
<dbReference type="Proteomes" id="UP001220022">
    <property type="component" value="Unassembled WGS sequence"/>
</dbReference>
<keyword evidence="2" id="KW-0812">Transmembrane</keyword>
<feature type="compositionally biased region" description="Polar residues" evidence="1">
    <location>
        <begin position="584"/>
        <end position="597"/>
    </location>
</feature>
<protein>
    <submittedName>
        <fullName evidence="3">DUF4012 domain-containing protein</fullName>
    </submittedName>
</protein>
<dbReference type="RefSeq" id="WP_275815455.1">
    <property type="nucleotide sequence ID" value="NZ_BAAANM010000001.1"/>
</dbReference>
<evidence type="ECO:0000256" key="1">
    <source>
        <dbReference type="SAM" id="MobiDB-lite"/>
    </source>
</evidence>
<keyword evidence="4" id="KW-1185">Reference proteome</keyword>
<proteinExistence type="predicted"/>
<organism evidence="3 4">
    <name type="scientific">Streptantibioticus ferralitis</name>
    <dbReference type="NCBI Taxonomy" id="236510"/>
    <lineage>
        <taxon>Bacteria</taxon>
        <taxon>Bacillati</taxon>
        <taxon>Actinomycetota</taxon>
        <taxon>Actinomycetes</taxon>
        <taxon>Kitasatosporales</taxon>
        <taxon>Streptomycetaceae</taxon>
        <taxon>Streptantibioticus</taxon>
    </lineage>
</organism>
<comment type="caution">
    <text evidence="3">The sequence shown here is derived from an EMBL/GenBank/DDBJ whole genome shotgun (WGS) entry which is preliminary data.</text>
</comment>
<evidence type="ECO:0000313" key="3">
    <source>
        <dbReference type="EMBL" id="MDF2257457.1"/>
    </source>
</evidence>
<accession>A0ABT5Z0U8</accession>
<dbReference type="PROSITE" id="PS51257">
    <property type="entry name" value="PROKAR_LIPOPROTEIN"/>
    <property type="match status" value="1"/>
</dbReference>
<sequence length="597" mass="63725">MTDERKSQPDLPNRQRRRWLLAGLVINGLIGLACVGWLITTGRAAQTDLTAARTAASQLRADLSTGNIQEATKELVLIQRRAASARRSTSGFIWNMAARIPFAGRPVRTAQGVAAAADTLARTVLPLLTDAAQALHPNTPLASSDTVNIAAVHAAAGPLADAASHLATVSSQLDTLPTHTGIARLDRARVALTQQTTQLERTTSTSATAARLLPPMLGADGPRRYFLALQTNAEARGTGGLVGAFSMLVADHGHIGLQQFTADDAIPEAAKPVISLGPDFDHRYGEAQSTQLLADSNLSPHYPYAARIWTRLWQDRTGQQLDGAIATDPVGLADLLAATGPISLPAGPLLTASNAVAYTERDLYTQYPDAATRKQALTQVADSVANALAHQHLNPLAILKALSTSASNGHLRVWSSHPEEEQHLADTILGGVLPDTSRPFAELVINNAAASKLDYYLVRRLEYQLGTCKNGSRPSTVRIQLTNTAPRSGLPDYVVNRSDDPGHPHIRGSNFSWVSFYATRGAQLVGASLDSQPQLMSVDEERDHTVLSTTMEILPGRTRVLDLHLLEPASDAAPLMPTQPLARGQTTTLSTQSCRAG</sequence>
<dbReference type="InterPro" id="IPR025101">
    <property type="entry name" value="DUF4012"/>
</dbReference>
<keyword evidence="2" id="KW-1133">Transmembrane helix</keyword>
<evidence type="ECO:0000256" key="2">
    <source>
        <dbReference type="SAM" id="Phobius"/>
    </source>
</evidence>